<organism evidence="2 3">
    <name type="scientific">Atta colombica</name>
    <dbReference type="NCBI Taxonomy" id="520822"/>
    <lineage>
        <taxon>Eukaryota</taxon>
        <taxon>Metazoa</taxon>
        <taxon>Ecdysozoa</taxon>
        <taxon>Arthropoda</taxon>
        <taxon>Hexapoda</taxon>
        <taxon>Insecta</taxon>
        <taxon>Pterygota</taxon>
        <taxon>Neoptera</taxon>
        <taxon>Endopterygota</taxon>
        <taxon>Hymenoptera</taxon>
        <taxon>Apocrita</taxon>
        <taxon>Aculeata</taxon>
        <taxon>Formicoidea</taxon>
        <taxon>Formicidae</taxon>
        <taxon>Myrmicinae</taxon>
        <taxon>Atta</taxon>
    </lineage>
</organism>
<evidence type="ECO:0000313" key="3">
    <source>
        <dbReference type="Proteomes" id="UP000078540"/>
    </source>
</evidence>
<keyword evidence="1" id="KW-0472">Membrane</keyword>
<sequence>MTIKLAGYFIWMTFDLHEIFYPILITNYVKSKTMTIVLHMFCFTNNIFKFLLINYICEIVTTKAKATADVLNKLSHVTCDIEVREIVSFKIR</sequence>
<dbReference type="AlphaFoldDB" id="A0A195B5P4"/>
<gene>
    <name evidence="2" type="ORF">ALC53_09760</name>
</gene>
<evidence type="ECO:0000313" key="2">
    <source>
        <dbReference type="EMBL" id="KYM79838.1"/>
    </source>
</evidence>
<keyword evidence="1" id="KW-0812">Transmembrane</keyword>
<protein>
    <submittedName>
        <fullName evidence="2">Uncharacterized protein</fullName>
    </submittedName>
</protein>
<evidence type="ECO:0000256" key="1">
    <source>
        <dbReference type="SAM" id="Phobius"/>
    </source>
</evidence>
<keyword evidence="3" id="KW-1185">Reference proteome</keyword>
<feature type="transmembrane region" description="Helical" evidence="1">
    <location>
        <begin position="6"/>
        <end position="24"/>
    </location>
</feature>
<name>A0A195B5P4_9HYME</name>
<dbReference type="EMBL" id="KQ976582">
    <property type="protein sequence ID" value="KYM79838.1"/>
    <property type="molecule type" value="Genomic_DNA"/>
</dbReference>
<feature type="transmembrane region" description="Helical" evidence="1">
    <location>
        <begin position="36"/>
        <end position="56"/>
    </location>
</feature>
<dbReference type="Proteomes" id="UP000078540">
    <property type="component" value="Unassembled WGS sequence"/>
</dbReference>
<proteinExistence type="predicted"/>
<reference evidence="2 3" key="1">
    <citation type="submission" date="2015-09" db="EMBL/GenBank/DDBJ databases">
        <title>Atta colombica WGS genome.</title>
        <authorList>
            <person name="Nygaard S."/>
            <person name="Hu H."/>
            <person name="Boomsma J."/>
            <person name="Zhang G."/>
        </authorList>
    </citation>
    <scope>NUCLEOTIDE SEQUENCE [LARGE SCALE GENOMIC DNA]</scope>
    <source>
        <strain evidence="2">Treedump-2</strain>
        <tissue evidence="2">Whole body</tissue>
    </source>
</reference>
<keyword evidence="1" id="KW-1133">Transmembrane helix</keyword>
<accession>A0A195B5P4</accession>